<organism evidence="1 2">
    <name type="scientific">Streptomyces vietnamensis</name>
    <dbReference type="NCBI Taxonomy" id="362257"/>
    <lineage>
        <taxon>Bacteria</taxon>
        <taxon>Bacillati</taxon>
        <taxon>Actinomycetota</taxon>
        <taxon>Actinomycetes</taxon>
        <taxon>Kitasatosporales</taxon>
        <taxon>Streptomycetaceae</taxon>
        <taxon>Streptomyces</taxon>
    </lineage>
</organism>
<name>A0A0B5IL12_9ACTN</name>
<reference evidence="1 2" key="1">
    <citation type="submission" date="2014-12" db="EMBL/GenBank/DDBJ databases">
        <title>Complete genome sequence of Streptomyces vietnamensis strain GIMV4.0001, a genetic manipulable producer of the benzoisochromanequinone antibiotic granaticin.</title>
        <authorList>
            <person name="Deng M.R."/>
            <person name="Guo J."/>
            <person name="Ma L.Y."/>
            <person name="Feng G.D."/>
            <person name="Mo C.Y."/>
            <person name="Zhu H.H."/>
        </authorList>
    </citation>
    <scope>NUCLEOTIDE SEQUENCE [LARGE SCALE GENOMIC DNA]</scope>
    <source>
        <strain evidence="2">GIMV4.0001</strain>
        <plasmid evidence="1 2">pSVL1</plasmid>
    </source>
</reference>
<evidence type="ECO:0000313" key="2">
    <source>
        <dbReference type="Proteomes" id="UP000031774"/>
    </source>
</evidence>
<dbReference type="AlphaFoldDB" id="A0A0B5IL12"/>
<dbReference type="KEGG" id="svt:SVTN_39520"/>
<accession>A0A0B5IL12</accession>
<proteinExistence type="predicted"/>
<dbReference type="Proteomes" id="UP000031774">
    <property type="component" value="Plasmid pSVL1"/>
</dbReference>
<geneLocation type="plasmid" evidence="1 2">
    <name>pSVL1</name>
</geneLocation>
<dbReference type="HOGENOM" id="CLU_1546678_0_0_11"/>
<keyword evidence="1" id="KW-0614">Plasmid</keyword>
<evidence type="ECO:0000313" key="1">
    <source>
        <dbReference type="EMBL" id="AJF70318.1"/>
    </source>
</evidence>
<sequence>MSLEAERTHDRLMRGAFDDVPLTTLFPRLSPADVESLEQAARAVDAARADGDKAEWEWALDHAVFPGPRPWTPIVLGLDVIEHADGGDRLEFLLQVVWTDFGQLAVDAAVNVACWCDTDHASHDVDALRLVVAEETSLPRAFKTGAERLIGWLTDPRDADFWRARAALPPRQPA</sequence>
<dbReference type="EMBL" id="CP010408">
    <property type="protein sequence ID" value="AJF70318.1"/>
    <property type="molecule type" value="Genomic_DNA"/>
</dbReference>
<keyword evidence="2" id="KW-1185">Reference proteome</keyword>
<protein>
    <submittedName>
        <fullName evidence="1">Uncharacterized protein</fullName>
    </submittedName>
</protein>
<gene>
    <name evidence="1" type="ORF">SVTN_39520</name>
</gene>